<accession>A0A0D2NUL0</accession>
<evidence type="ECO:0000313" key="3">
    <source>
        <dbReference type="EMBL" id="KIZ07781.1"/>
    </source>
</evidence>
<evidence type="ECO:0000313" key="4">
    <source>
        <dbReference type="Proteomes" id="UP000054498"/>
    </source>
</evidence>
<feature type="transmembrane region" description="Helical" evidence="2">
    <location>
        <begin position="405"/>
        <end position="426"/>
    </location>
</feature>
<keyword evidence="2" id="KW-1133">Transmembrane helix</keyword>
<protein>
    <recommendedName>
        <fullName evidence="5">Wax synthase domain-containing protein</fullName>
    </recommendedName>
</protein>
<sequence>MSSEGAADMLQLLAAKSAAARPVLPPLLQHIAPVRAGVAIAHFAVLRSTLCWQTRMQLAAAATLACVALLTVSRRVAPGWRRFALLPPVLVVNILLPLLFDVQSELITRIAVTFLMTWLANFKVHGLVGVWMALGLAVNRGPLAMNDWGFGQLALLYSIPIYPTESQSAGKSGRLGDSAGGGRQLLVRFLAQTALLVAVAVLLVEFQLPALARYYALGLYGFISFLMTGPAVLLTAIAAIDVVPPFDAPWMVRDRAPRAATAPAAAAAAALPSVSLADFWARRWNNTVGLTLRSLCYDPIIESCIVRPASGAIEQLAGGKQQQQQRQQEQQQQQHQHQLEQLLQQQQQDSQQQQQPSDTNSDKVHASVALRPSRARRFWGTLMVFLMSGLAHELVLAYIMAPKFVWGASTFFFVQAPLLQLETSILRRLKRHGVQAPFLLRWLVSQGALMAAAHLFFFPVLEFHTDTAQRVSEVVSSNAQRLAAALGVHAAA</sequence>
<dbReference type="STRING" id="145388.A0A0D2NUL0"/>
<feature type="transmembrane region" description="Helical" evidence="2">
    <location>
        <begin position="112"/>
        <end position="138"/>
    </location>
</feature>
<organism evidence="3 4">
    <name type="scientific">Monoraphidium neglectum</name>
    <dbReference type="NCBI Taxonomy" id="145388"/>
    <lineage>
        <taxon>Eukaryota</taxon>
        <taxon>Viridiplantae</taxon>
        <taxon>Chlorophyta</taxon>
        <taxon>core chlorophytes</taxon>
        <taxon>Chlorophyceae</taxon>
        <taxon>CS clade</taxon>
        <taxon>Sphaeropleales</taxon>
        <taxon>Selenastraceae</taxon>
        <taxon>Monoraphidium</taxon>
    </lineage>
</organism>
<dbReference type="OrthoDB" id="1077582at2759"/>
<dbReference type="KEGG" id="mng:MNEG_0171"/>
<gene>
    <name evidence="3" type="ORF">MNEG_0171</name>
</gene>
<dbReference type="RefSeq" id="XP_013906800.1">
    <property type="nucleotide sequence ID" value="XM_014051346.1"/>
</dbReference>
<dbReference type="GO" id="GO:0006629">
    <property type="term" value="P:lipid metabolic process"/>
    <property type="evidence" value="ECO:0007669"/>
    <property type="project" value="InterPro"/>
</dbReference>
<feature type="transmembrane region" description="Helical" evidence="2">
    <location>
        <begin position="185"/>
        <end position="204"/>
    </location>
</feature>
<dbReference type="InterPro" id="IPR044851">
    <property type="entry name" value="Wax_synthase"/>
</dbReference>
<dbReference type="GO" id="GO:0008374">
    <property type="term" value="F:O-acyltransferase activity"/>
    <property type="evidence" value="ECO:0007669"/>
    <property type="project" value="InterPro"/>
</dbReference>
<evidence type="ECO:0000256" key="1">
    <source>
        <dbReference type="SAM" id="MobiDB-lite"/>
    </source>
</evidence>
<keyword evidence="2" id="KW-0472">Membrane</keyword>
<evidence type="ECO:0008006" key="5">
    <source>
        <dbReference type="Google" id="ProtNLM"/>
    </source>
</evidence>
<feature type="transmembrane region" description="Helical" evidence="2">
    <location>
        <begin position="260"/>
        <end position="281"/>
    </location>
</feature>
<keyword evidence="4" id="KW-1185">Reference proteome</keyword>
<reference evidence="3 4" key="1">
    <citation type="journal article" date="2013" name="BMC Genomics">
        <title>Reconstruction of the lipid metabolism for the microalga Monoraphidium neglectum from its genome sequence reveals characteristics suitable for biofuel production.</title>
        <authorList>
            <person name="Bogen C."/>
            <person name="Al-Dilaimi A."/>
            <person name="Albersmeier A."/>
            <person name="Wichmann J."/>
            <person name="Grundmann M."/>
            <person name="Rupp O."/>
            <person name="Lauersen K.J."/>
            <person name="Blifernez-Klassen O."/>
            <person name="Kalinowski J."/>
            <person name="Goesmann A."/>
            <person name="Mussgnug J.H."/>
            <person name="Kruse O."/>
        </authorList>
    </citation>
    <scope>NUCLEOTIDE SEQUENCE [LARGE SCALE GENOMIC DNA]</scope>
    <source>
        <strain evidence="3 4">SAG 48.87</strain>
    </source>
</reference>
<dbReference type="PANTHER" id="PTHR31595">
    <property type="entry name" value="LONG-CHAIN-ALCOHOL O-FATTY-ACYLTRANSFERASE 3-RELATED"/>
    <property type="match status" value="1"/>
</dbReference>
<evidence type="ECO:0000256" key="2">
    <source>
        <dbReference type="SAM" id="Phobius"/>
    </source>
</evidence>
<feature type="region of interest" description="Disordered" evidence="1">
    <location>
        <begin position="317"/>
        <end position="367"/>
    </location>
</feature>
<keyword evidence="2" id="KW-0812">Transmembrane</keyword>
<dbReference type="GeneID" id="25726289"/>
<feature type="transmembrane region" description="Helical" evidence="2">
    <location>
        <begin position="438"/>
        <end position="457"/>
    </location>
</feature>
<feature type="transmembrane region" description="Helical" evidence="2">
    <location>
        <begin position="83"/>
        <end position="100"/>
    </location>
</feature>
<dbReference type="AlphaFoldDB" id="A0A0D2NUL0"/>
<proteinExistence type="predicted"/>
<feature type="transmembrane region" description="Helical" evidence="2">
    <location>
        <begin position="378"/>
        <end position="399"/>
    </location>
</feature>
<dbReference type="PANTHER" id="PTHR31595:SF57">
    <property type="entry name" value="OS04G0481900 PROTEIN"/>
    <property type="match status" value="1"/>
</dbReference>
<dbReference type="EMBL" id="KK100232">
    <property type="protein sequence ID" value="KIZ07781.1"/>
    <property type="molecule type" value="Genomic_DNA"/>
</dbReference>
<feature type="compositionally biased region" description="Low complexity" evidence="1">
    <location>
        <begin position="321"/>
        <end position="355"/>
    </location>
</feature>
<feature type="transmembrane region" description="Helical" evidence="2">
    <location>
        <begin position="58"/>
        <end position="77"/>
    </location>
</feature>
<dbReference type="Proteomes" id="UP000054498">
    <property type="component" value="Unassembled WGS sequence"/>
</dbReference>
<name>A0A0D2NUL0_9CHLO</name>
<feature type="transmembrane region" description="Helical" evidence="2">
    <location>
        <begin position="216"/>
        <end position="240"/>
    </location>
</feature>